<dbReference type="STRING" id="4097.A0A1S3XZT3"/>
<evidence type="ECO:0000313" key="3">
    <source>
        <dbReference type="RefSeq" id="XP_016445232.1"/>
    </source>
</evidence>
<dbReference type="InterPro" id="IPR036047">
    <property type="entry name" value="F-box-like_dom_sf"/>
</dbReference>
<feature type="compositionally biased region" description="Polar residues" evidence="1">
    <location>
        <begin position="1"/>
        <end position="14"/>
    </location>
</feature>
<organism evidence="3">
    <name type="scientific">Nicotiana tabacum</name>
    <name type="common">Common tobacco</name>
    <dbReference type="NCBI Taxonomy" id="4097"/>
    <lineage>
        <taxon>Eukaryota</taxon>
        <taxon>Viridiplantae</taxon>
        <taxon>Streptophyta</taxon>
        <taxon>Embryophyta</taxon>
        <taxon>Tracheophyta</taxon>
        <taxon>Spermatophyta</taxon>
        <taxon>Magnoliopsida</taxon>
        <taxon>eudicotyledons</taxon>
        <taxon>Gunneridae</taxon>
        <taxon>Pentapetalae</taxon>
        <taxon>asterids</taxon>
        <taxon>lamiids</taxon>
        <taxon>Solanales</taxon>
        <taxon>Solanaceae</taxon>
        <taxon>Nicotianoideae</taxon>
        <taxon>Nicotianeae</taxon>
        <taxon>Nicotiana</taxon>
    </lineage>
</organism>
<proteinExistence type="predicted"/>
<accession>A0A1S3XZT3</accession>
<dbReference type="InterPro" id="IPR053781">
    <property type="entry name" value="F-box_AtFBL13-like"/>
</dbReference>
<sequence>MASSGDSSQNDGFTSSSSSSSNLINHPSLKKQKLSVTKTLDRISQLPDSVLVQILSLLPTAKDAFKTCILSKRWRYLWASVDNLNFTRTSYRKTNYFVSFVDYVLAHFVSSKIKRLKLDCIRLSPYKSHMSRWLSFAVENKVEDFVYWSSSNRNGCTLPESFYTCSSW</sequence>
<dbReference type="InterPro" id="IPR055294">
    <property type="entry name" value="FBL60-like"/>
</dbReference>
<dbReference type="OMA" id="RINDWIC"/>
<dbReference type="RefSeq" id="XP_016445232.1">
    <property type="nucleotide sequence ID" value="XM_016589746.1"/>
</dbReference>
<gene>
    <name evidence="3" type="primary">LOC107770437</name>
</gene>
<dbReference type="SUPFAM" id="SSF81383">
    <property type="entry name" value="F-box domain"/>
    <property type="match status" value="1"/>
</dbReference>
<dbReference type="CDD" id="cd22160">
    <property type="entry name" value="F-box_AtFBL13-like"/>
    <property type="match status" value="1"/>
</dbReference>
<dbReference type="OrthoDB" id="1306381at2759"/>
<protein>
    <submittedName>
        <fullName evidence="3">F-box/FBD/LRR-repeat protein At1g78760</fullName>
    </submittedName>
</protein>
<dbReference type="Pfam" id="PF00646">
    <property type="entry name" value="F-box"/>
    <property type="match status" value="1"/>
</dbReference>
<dbReference type="Gene3D" id="1.20.1280.50">
    <property type="match status" value="1"/>
</dbReference>
<feature type="region of interest" description="Disordered" evidence="1">
    <location>
        <begin position="1"/>
        <end position="25"/>
    </location>
</feature>
<dbReference type="AlphaFoldDB" id="A0A1S3XZT3"/>
<dbReference type="KEGG" id="nta:107770437"/>
<dbReference type="SMART" id="SM00256">
    <property type="entry name" value="FBOX"/>
    <property type="match status" value="1"/>
</dbReference>
<name>A0A1S3XZT3_TOBAC</name>
<dbReference type="PANTHER" id="PTHR31293:SF12">
    <property type="entry name" value="RNI-LIKE SUPERFAMILY PROTEIN"/>
    <property type="match status" value="1"/>
</dbReference>
<dbReference type="InterPro" id="IPR001810">
    <property type="entry name" value="F-box_dom"/>
</dbReference>
<evidence type="ECO:0000256" key="1">
    <source>
        <dbReference type="SAM" id="MobiDB-lite"/>
    </source>
</evidence>
<feature type="domain" description="F-box" evidence="2">
    <location>
        <begin position="46"/>
        <end position="87"/>
    </location>
</feature>
<evidence type="ECO:0000259" key="2">
    <source>
        <dbReference type="SMART" id="SM00256"/>
    </source>
</evidence>
<dbReference type="PANTHER" id="PTHR31293">
    <property type="entry name" value="RNI-LIKE SUPERFAMILY PROTEIN"/>
    <property type="match status" value="1"/>
</dbReference>
<dbReference type="PaxDb" id="4097-A0A1S3XZT3"/>
<reference evidence="3" key="1">
    <citation type="submission" date="2025-08" db="UniProtKB">
        <authorList>
            <consortium name="RefSeq"/>
        </authorList>
    </citation>
    <scope>IDENTIFICATION</scope>
</reference>